<dbReference type="EMBL" id="JAKOGI010001566">
    <property type="protein sequence ID" value="KAJ8424980.1"/>
    <property type="molecule type" value="Genomic_DNA"/>
</dbReference>
<sequence>MARRKIQGRPAPRPLLVMRSRLSFVSHLLLYCPAPLCLLVHAHVPLKHCLLYIMLSSCSSSRDVSEGLASPPVEGRHLQFFNFPTFIDGQVVADVPRKNKYREPKKIPYAVPLFEPGTPSWSSCEYSSTLNILNPEVKVTMAKTKSTPRIRSPDELLAEGTQGNHYLPEAKVASTSSSASSCSSGSSSRHSSRSPSSERASTSSSSFEASLGPGKSVVKRKGCTPAVTEIMAEGSKFPGAPTRSDPQDGPGSHFPDPKVVTKLKRSTLEKQSPSIPS</sequence>
<proteinExistence type="predicted"/>
<dbReference type="AlphaFoldDB" id="A0A9Q1GTS1"/>
<organism evidence="2 3">
    <name type="scientific">Carnegiea gigantea</name>
    <dbReference type="NCBI Taxonomy" id="171969"/>
    <lineage>
        <taxon>Eukaryota</taxon>
        <taxon>Viridiplantae</taxon>
        <taxon>Streptophyta</taxon>
        <taxon>Embryophyta</taxon>
        <taxon>Tracheophyta</taxon>
        <taxon>Spermatophyta</taxon>
        <taxon>Magnoliopsida</taxon>
        <taxon>eudicotyledons</taxon>
        <taxon>Gunneridae</taxon>
        <taxon>Pentapetalae</taxon>
        <taxon>Caryophyllales</taxon>
        <taxon>Cactineae</taxon>
        <taxon>Cactaceae</taxon>
        <taxon>Cactoideae</taxon>
        <taxon>Echinocereeae</taxon>
        <taxon>Carnegiea</taxon>
    </lineage>
</organism>
<reference evidence="2" key="1">
    <citation type="submission" date="2022-04" db="EMBL/GenBank/DDBJ databases">
        <title>Carnegiea gigantea Genome sequencing and assembly v2.</title>
        <authorList>
            <person name="Copetti D."/>
            <person name="Sanderson M.J."/>
            <person name="Burquez A."/>
            <person name="Wojciechowski M.F."/>
        </authorList>
    </citation>
    <scope>NUCLEOTIDE SEQUENCE</scope>
    <source>
        <strain evidence="2">SGP5-SGP5p</strain>
        <tissue evidence="2">Aerial part</tissue>
    </source>
</reference>
<name>A0A9Q1GTS1_9CARY</name>
<comment type="caution">
    <text evidence="2">The sequence shown here is derived from an EMBL/GenBank/DDBJ whole genome shotgun (WGS) entry which is preliminary data.</text>
</comment>
<accession>A0A9Q1GTS1</accession>
<gene>
    <name evidence="2" type="ORF">Cgig2_031929</name>
</gene>
<evidence type="ECO:0000313" key="2">
    <source>
        <dbReference type="EMBL" id="KAJ8424980.1"/>
    </source>
</evidence>
<feature type="compositionally biased region" description="Low complexity" evidence="1">
    <location>
        <begin position="173"/>
        <end position="210"/>
    </location>
</feature>
<keyword evidence="3" id="KW-1185">Reference proteome</keyword>
<protein>
    <submittedName>
        <fullName evidence="2">Uncharacterized protein</fullName>
    </submittedName>
</protein>
<feature type="region of interest" description="Disordered" evidence="1">
    <location>
        <begin position="171"/>
        <end position="277"/>
    </location>
</feature>
<dbReference type="Proteomes" id="UP001153076">
    <property type="component" value="Unassembled WGS sequence"/>
</dbReference>
<evidence type="ECO:0000256" key="1">
    <source>
        <dbReference type="SAM" id="MobiDB-lite"/>
    </source>
</evidence>
<evidence type="ECO:0000313" key="3">
    <source>
        <dbReference type="Proteomes" id="UP001153076"/>
    </source>
</evidence>